<dbReference type="EMBL" id="CCND01000011">
    <property type="protein sequence ID" value="CDX54314.1"/>
    <property type="molecule type" value="Genomic_DNA"/>
</dbReference>
<reference evidence="3" key="1">
    <citation type="submission" date="2014-08" db="EMBL/GenBank/DDBJ databases">
        <authorList>
            <person name="Edwards T."/>
        </authorList>
    </citation>
    <scope>NUCLEOTIDE SEQUENCE [LARGE SCALE GENOMIC DNA]</scope>
</reference>
<accession>A0A0K2VUL5</accession>
<protein>
    <submittedName>
        <fullName evidence="2">Uncharacterized protein</fullName>
    </submittedName>
</protein>
<evidence type="ECO:0000313" key="2">
    <source>
        <dbReference type="EMBL" id="CDX54314.1"/>
    </source>
</evidence>
<dbReference type="AlphaFoldDB" id="A0A0K2VUL5"/>
<dbReference type="Proteomes" id="UP000182888">
    <property type="component" value="Unassembled WGS sequence"/>
</dbReference>
<feature type="region of interest" description="Disordered" evidence="1">
    <location>
        <begin position="135"/>
        <end position="157"/>
    </location>
</feature>
<name>A0A0K2VUL5_MESPL</name>
<gene>
    <name evidence="2" type="ORF">MPL1032_190014</name>
</gene>
<proteinExistence type="predicted"/>
<organism evidence="2 3">
    <name type="scientific">Mesorhizobium plurifarium</name>
    <dbReference type="NCBI Taxonomy" id="69974"/>
    <lineage>
        <taxon>Bacteria</taxon>
        <taxon>Pseudomonadati</taxon>
        <taxon>Pseudomonadota</taxon>
        <taxon>Alphaproteobacteria</taxon>
        <taxon>Hyphomicrobiales</taxon>
        <taxon>Phyllobacteriaceae</taxon>
        <taxon>Mesorhizobium</taxon>
    </lineage>
</organism>
<evidence type="ECO:0000256" key="1">
    <source>
        <dbReference type="SAM" id="MobiDB-lite"/>
    </source>
</evidence>
<evidence type="ECO:0000313" key="3">
    <source>
        <dbReference type="Proteomes" id="UP000182888"/>
    </source>
</evidence>
<sequence>MQAGWTLDSVNLPLPRESTKVSVEGPAGVGLQPGQMSGQVFCCLHGGARDEENAGVTRDAGKRRTVLFAMWGRNPRGKALYIETKGPDQCASSVASPSQSNQPMRRSNSARLCRRSRIPTARWCSASTTSMCRRSSARSRPISWPRNISARPACRRA</sequence>